<dbReference type="OrthoDB" id="7843315at2759"/>
<dbReference type="RefSeq" id="XP_017033193.1">
    <property type="nucleotide sequence ID" value="XM_017177704.3"/>
</dbReference>
<feature type="chain" id="PRO_5028040528" evidence="2">
    <location>
        <begin position="20"/>
        <end position="107"/>
    </location>
</feature>
<dbReference type="AlphaFoldDB" id="A0A6P4JF30"/>
<accession>A0A6P4JF30</accession>
<evidence type="ECO:0000256" key="2">
    <source>
        <dbReference type="SAM" id="SignalP"/>
    </source>
</evidence>
<dbReference type="OMA" id="QGHEKVW"/>
<sequence>MQSTTIFILLSCIIGATLASPMPKEDMTMPSTPPPSYPLNLQGGGGGQRGDGFGFNVGGSQNVWRSDNGRHEVDVNARYGQHLGGPWGNSQPSYDIGTVYRYRFGKN</sequence>
<organism evidence="3 4">
    <name type="scientific">Drosophila kikkawai</name>
    <name type="common">Fruit fly</name>
    <dbReference type="NCBI Taxonomy" id="30033"/>
    <lineage>
        <taxon>Eukaryota</taxon>
        <taxon>Metazoa</taxon>
        <taxon>Ecdysozoa</taxon>
        <taxon>Arthropoda</taxon>
        <taxon>Hexapoda</taxon>
        <taxon>Insecta</taxon>
        <taxon>Pterygota</taxon>
        <taxon>Neoptera</taxon>
        <taxon>Endopterygota</taxon>
        <taxon>Diptera</taxon>
        <taxon>Brachycera</taxon>
        <taxon>Muscomorpha</taxon>
        <taxon>Ephydroidea</taxon>
        <taxon>Drosophilidae</taxon>
        <taxon>Drosophila</taxon>
        <taxon>Sophophora</taxon>
    </lineage>
</organism>
<keyword evidence="3" id="KW-1185">Reference proteome</keyword>
<dbReference type="Proteomes" id="UP001652661">
    <property type="component" value="Chromosome 2R"/>
</dbReference>
<keyword evidence="2" id="KW-0732">Signal</keyword>
<feature type="compositionally biased region" description="Gly residues" evidence="1">
    <location>
        <begin position="42"/>
        <end position="57"/>
    </location>
</feature>
<name>A0A6P4JF30_DROKI</name>
<evidence type="ECO:0000256" key="1">
    <source>
        <dbReference type="SAM" id="MobiDB-lite"/>
    </source>
</evidence>
<proteinExistence type="predicted"/>
<feature type="signal peptide" evidence="2">
    <location>
        <begin position="1"/>
        <end position="19"/>
    </location>
</feature>
<gene>
    <name evidence="4" type="primary">DptA</name>
</gene>
<evidence type="ECO:0000313" key="3">
    <source>
        <dbReference type="Proteomes" id="UP001652661"/>
    </source>
</evidence>
<reference evidence="4" key="2">
    <citation type="submission" date="2025-08" db="UniProtKB">
        <authorList>
            <consortium name="RefSeq"/>
        </authorList>
    </citation>
    <scope>IDENTIFICATION</scope>
    <source>
        <strain evidence="4">14028-0561.14</strain>
        <tissue evidence="4">Whole fly</tissue>
    </source>
</reference>
<reference evidence="3" key="1">
    <citation type="submission" date="2025-05" db="UniProtKB">
        <authorList>
            <consortium name="RefSeq"/>
        </authorList>
    </citation>
    <scope>NUCLEOTIDE SEQUENCE [LARGE SCALE GENOMIC DNA]</scope>
    <source>
        <strain evidence="3">14028-0561.14</strain>
    </source>
</reference>
<feature type="region of interest" description="Disordered" evidence="1">
    <location>
        <begin position="22"/>
        <end position="67"/>
    </location>
</feature>
<protein>
    <submittedName>
        <fullName evidence="4">Diptericin A</fullName>
    </submittedName>
</protein>
<evidence type="ECO:0000313" key="4">
    <source>
        <dbReference type="RefSeq" id="XP_017033193.1"/>
    </source>
</evidence>